<keyword evidence="17" id="KW-1208">Phospholipid metabolism</keyword>
<feature type="transmembrane region" description="Helical" evidence="19">
    <location>
        <begin position="46"/>
        <end position="65"/>
    </location>
</feature>
<evidence type="ECO:0000256" key="7">
    <source>
        <dbReference type="ARBA" id="ARBA00019373"/>
    </source>
</evidence>
<evidence type="ECO:0000256" key="11">
    <source>
        <dbReference type="ARBA" id="ARBA00022692"/>
    </source>
</evidence>
<comment type="catalytic activity">
    <reaction evidence="1 18">
        <text>a 1,2-diacyl-sn-glycero-3-phosphate + CTP + H(+) = a CDP-1,2-diacyl-sn-glycerol + diphosphate</text>
        <dbReference type="Rhea" id="RHEA:16229"/>
        <dbReference type="ChEBI" id="CHEBI:15378"/>
        <dbReference type="ChEBI" id="CHEBI:33019"/>
        <dbReference type="ChEBI" id="CHEBI:37563"/>
        <dbReference type="ChEBI" id="CHEBI:58332"/>
        <dbReference type="ChEBI" id="CHEBI:58608"/>
        <dbReference type="EC" id="2.7.7.41"/>
    </reaction>
</comment>
<evidence type="ECO:0000256" key="18">
    <source>
        <dbReference type="RuleBase" id="RU003938"/>
    </source>
</evidence>
<name>A0A494TES4_SPHPE</name>
<dbReference type="EC" id="2.7.7.41" evidence="6 18"/>
<dbReference type="Pfam" id="PF01148">
    <property type="entry name" value="CTP_transf_1"/>
    <property type="match status" value="1"/>
</dbReference>
<keyword evidence="14" id="KW-0443">Lipid metabolism</keyword>
<evidence type="ECO:0000256" key="1">
    <source>
        <dbReference type="ARBA" id="ARBA00001698"/>
    </source>
</evidence>
<evidence type="ECO:0000256" key="13">
    <source>
        <dbReference type="ARBA" id="ARBA00022989"/>
    </source>
</evidence>
<keyword evidence="9" id="KW-0444">Lipid biosynthesis</keyword>
<evidence type="ECO:0000256" key="5">
    <source>
        <dbReference type="ARBA" id="ARBA00010185"/>
    </source>
</evidence>
<dbReference type="GO" id="GO:0016024">
    <property type="term" value="P:CDP-diacylglycerol biosynthetic process"/>
    <property type="evidence" value="ECO:0007669"/>
    <property type="project" value="UniProtKB-UniPathway"/>
</dbReference>
<dbReference type="PANTHER" id="PTHR46382:SF1">
    <property type="entry name" value="PHOSPHATIDATE CYTIDYLYLTRANSFERASE"/>
    <property type="match status" value="1"/>
</dbReference>
<organism evidence="20 21">
    <name type="scientific">Sphingomonas paeninsulae</name>
    <dbReference type="NCBI Taxonomy" id="2319844"/>
    <lineage>
        <taxon>Bacteria</taxon>
        <taxon>Pseudomonadati</taxon>
        <taxon>Pseudomonadota</taxon>
        <taxon>Alphaproteobacteria</taxon>
        <taxon>Sphingomonadales</taxon>
        <taxon>Sphingomonadaceae</taxon>
        <taxon>Sphingomonas</taxon>
    </lineage>
</organism>
<keyword evidence="16" id="KW-0594">Phospholipid biosynthesis</keyword>
<gene>
    <name evidence="20" type="ORF">D3Y57_06065</name>
</gene>
<protein>
    <recommendedName>
        <fullName evidence="7 18">Phosphatidate cytidylyltransferase</fullName>
        <ecNumber evidence="6 18">2.7.7.41</ecNumber>
    </recommendedName>
</protein>
<dbReference type="EMBL" id="CP032829">
    <property type="protein sequence ID" value="AYJ87790.1"/>
    <property type="molecule type" value="Genomic_DNA"/>
</dbReference>
<evidence type="ECO:0000256" key="17">
    <source>
        <dbReference type="ARBA" id="ARBA00023264"/>
    </source>
</evidence>
<keyword evidence="11 18" id="KW-0812">Transmembrane</keyword>
<dbReference type="KEGG" id="spha:D3Y57_06065"/>
<evidence type="ECO:0000256" key="19">
    <source>
        <dbReference type="SAM" id="Phobius"/>
    </source>
</evidence>
<evidence type="ECO:0000256" key="8">
    <source>
        <dbReference type="ARBA" id="ARBA00022475"/>
    </source>
</evidence>
<evidence type="ECO:0000256" key="9">
    <source>
        <dbReference type="ARBA" id="ARBA00022516"/>
    </source>
</evidence>
<dbReference type="InterPro" id="IPR000374">
    <property type="entry name" value="PC_trans"/>
</dbReference>
<keyword evidence="10 18" id="KW-0808">Transferase</keyword>
<evidence type="ECO:0000256" key="15">
    <source>
        <dbReference type="ARBA" id="ARBA00023136"/>
    </source>
</evidence>
<feature type="transmembrane region" description="Helical" evidence="19">
    <location>
        <begin position="115"/>
        <end position="133"/>
    </location>
</feature>
<evidence type="ECO:0000256" key="4">
    <source>
        <dbReference type="ARBA" id="ARBA00005189"/>
    </source>
</evidence>
<evidence type="ECO:0000256" key="2">
    <source>
        <dbReference type="ARBA" id="ARBA00004651"/>
    </source>
</evidence>
<keyword evidence="8" id="KW-1003">Cell membrane</keyword>
<evidence type="ECO:0000256" key="12">
    <source>
        <dbReference type="ARBA" id="ARBA00022695"/>
    </source>
</evidence>
<dbReference type="PANTHER" id="PTHR46382">
    <property type="entry name" value="PHOSPHATIDATE CYTIDYLYLTRANSFERASE"/>
    <property type="match status" value="1"/>
</dbReference>
<comment type="pathway">
    <text evidence="4">Lipid metabolism.</text>
</comment>
<evidence type="ECO:0000256" key="10">
    <source>
        <dbReference type="ARBA" id="ARBA00022679"/>
    </source>
</evidence>
<sequence>MVVVAFAAFWLGGYVFLAFVGLLAVGLLWEWWGLARRITINPVGRAGWLLAGLIYIGLSCTMFAASYFLGILALLPAIIAVLLVIATDVGAYFVGRTVGGPKLWPRVSPNKTWSGLAGGMIASAIALLLLSTPNSIGRAIYLIVFGFLVAIIAQAGDLFESRMKRMAGVKDSGRLLPGHGGLFDRLDGLLAVQFVQALLMLVATGAVLR</sequence>
<comment type="subcellular location">
    <subcellularLocation>
        <location evidence="2">Cell membrane</location>
        <topology evidence="2">Multi-pass membrane protein</topology>
    </subcellularLocation>
</comment>
<keyword evidence="12 18" id="KW-0548">Nucleotidyltransferase</keyword>
<dbReference type="AlphaFoldDB" id="A0A494TES4"/>
<proteinExistence type="inferred from homology"/>
<evidence type="ECO:0000313" key="20">
    <source>
        <dbReference type="EMBL" id="AYJ87790.1"/>
    </source>
</evidence>
<dbReference type="UniPathway" id="UPA00557">
    <property type="reaction ID" value="UER00614"/>
</dbReference>
<evidence type="ECO:0000256" key="6">
    <source>
        <dbReference type="ARBA" id="ARBA00012487"/>
    </source>
</evidence>
<evidence type="ECO:0000313" key="21">
    <source>
        <dbReference type="Proteomes" id="UP000276254"/>
    </source>
</evidence>
<dbReference type="GO" id="GO:0004605">
    <property type="term" value="F:phosphatidate cytidylyltransferase activity"/>
    <property type="evidence" value="ECO:0007669"/>
    <property type="project" value="UniProtKB-EC"/>
</dbReference>
<evidence type="ECO:0000256" key="16">
    <source>
        <dbReference type="ARBA" id="ARBA00023209"/>
    </source>
</evidence>
<dbReference type="Proteomes" id="UP000276254">
    <property type="component" value="Chromosome"/>
</dbReference>
<feature type="transmembrane region" description="Helical" evidence="19">
    <location>
        <begin position="189"/>
        <end position="208"/>
    </location>
</feature>
<comment type="similarity">
    <text evidence="5 18">Belongs to the CDS family.</text>
</comment>
<accession>A0A494TES4</accession>
<dbReference type="OrthoDB" id="9799199at2"/>
<evidence type="ECO:0000256" key="3">
    <source>
        <dbReference type="ARBA" id="ARBA00005119"/>
    </source>
</evidence>
<feature type="transmembrane region" description="Helical" evidence="19">
    <location>
        <begin position="139"/>
        <end position="159"/>
    </location>
</feature>
<dbReference type="GO" id="GO:0005886">
    <property type="term" value="C:plasma membrane"/>
    <property type="evidence" value="ECO:0007669"/>
    <property type="project" value="UniProtKB-SubCell"/>
</dbReference>
<feature type="transmembrane region" description="Helical" evidence="19">
    <location>
        <begin position="71"/>
        <end position="94"/>
    </location>
</feature>
<keyword evidence="15 19" id="KW-0472">Membrane</keyword>
<evidence type="ECO:0000256" key="14">
    <source>
        <dbReference type="ARBA" id="ARBA00023098"/>
    </source>
</evidence>
<reference evidence="20 21" key="1">
    <citation type="submission" date="2018-09" db="EMBL/GenBank/DDBJ databases">
        <title>Sphingomonas peninsula sp. nov., isolated from fildes peninsula, Antarctic soil.</title>
        <authorList>
            <person name="Yingchao G."/>
        </authorList>
    </citation>
    <scope>NUCLEOTIDE SEQUENCE [LARGE SCALE GENOMIC DNA]</scope>
    <source>
        <strain evidence="20 21">YZ-8</strain>
    </source>
</reference>
<dbReference type="PROSITE" id="PS01315">
    <property type="entry name" value="CDS"/>
    <property type="match status" value="1"/>
</dbReference>
<keyword evidence="21" id="KW-1185">Reference proteome</keyword>
<comment type="pathway">
    <text evidence="3 18">Phospholipid metabolism; CDP-diacylglycerol biosynthesis; CDP-diacylglycerol from sn-glycerol 3-phosphate: step 3/3.</text>
</comment>
<keyword evidence="13 19" id="KW-1133">Transmembrane helix</keyword>
<feature type="transmembrane region" description="Helical" evidence="19">
    <location>
        <begin position="6"/>
        <end position="34"/>
    </location>
</feature>